<dbReference type="NCBIfam" id="TIGR00261">
    <property type="entry name" value="traB"/>
    <property type="match status" value="1"/>
</dbReference>
<feature type="transmembrane region" description="Helical" evidence="1">
    <location>
        <begin position="270"/>
        <end position="289"/>
    </location>
</feature>
<feature type="transmembrane region" description="Helical" evidence="1">
    <location>
        <begin position="295"/>
        <end position="318"/>
    </location>
</feature>
<keyword evidence="3" id="KW-1185">Reference proteome</keyword>
<reference evidence="2" key="1">
    <citation type="submission" date="2022-04" db="EMBL/GenBank/DDBJ databases">
        <title>Complete genome of Methanoplanus endosymbiosus DSM 3599.</title>
        <authorList>
            <person name="Chen S.-C."/>
            <person name="You Y.-T."/>
            <person name="Zhou Y.-Z."/>
            <person name="Lai M.-C."/>
        </authorList>
    </citation>
    <scope>NUCLEOTIDE SEQUENCE</scope>
    <source>
        <strain evidence="2">DSM 3599</strain>
    </source>
</reference>
<organism evidence="2 3">
    <name type="scientific">Methanoplanus endosymbiosus</name>
    <dbReference type="NCBI Taxonomy" id="33865"/>
    <lineage>
        <taxon>Archaea</taxon>
        <taxon>Methanobacteriati</taxon>
        <taxon>Methanobacteriota</taxon>
        <taxon>Stenosarchaea group</taxon>
        <taxon>Methanomicrobia</taxon>
        <taxon>Methanomicrobiales</taxon>
        <taxon>Methanomicrobiaceae</taxon>
        <taxon>Methanoplanus</taxon>
    </lineage>
</organism>
<dbReference type="GeneID" id="74307068"/>
<keyword evidence="1" id="KW-1133">Transmembrane helix</keyword>
<dbReference type="Proteomes" id="UP001060368">
    <property type="component" value="Chromosome"/>
</dbReference>
<dbReference type="Pfam" id="PF01963">
    <property type="entry name" value="TraB_PrgY_gumN"/>
    <property type="match status" value="1"/>
</dbReference>
<gene>
    <name evidence="2" type="ORF">L6E24_05190</name>
</gene>
<name>A0A9E7PNG5_9EURY</name>
<protein>
    <submittedName>
        <fullName evidence="2">TraB/GumN family protein</fullName>
    </submittedName>
</protein>
<dbReference type="PANTHER" id="PTHR21530:SF7">
    <property type="entry name" value="TRAB DOMAIN-CONTAINING PROTEIN"/>
    <property type="match status" value="1"/>
</dbReference>
<dbReference type="InterPro" id="IPR005230">
    <property type="entry name" value="TraB_bac"/>
</dbReference>
<dbReference type="PANTHER" id="PTHR21530">
    <property type="entry name" value="PHEROMONE SHUTDOWN PROTEIN"/>
    <property type="match status" value="1"/>
</dbReference>
<keyword evidence="1" id="KW-0472">Membrane</keyword>
<proteinExistence type="predicted"/>
<accession>A0A9E7PNG5</accession>
<dbReference type="KEGG" id="mend:L6E24_05190"/>
<keyword evidence="1" id="KW-0812">Transmembrane</keyword>
<dbReference type="RefSeq" id="WP_257743650.1">
    <property type="nucleotide sequence ID" value="NZ_CP096115.1"/>
</dbReference>
<evidence type="ECO:0000313" key="2">
    <source>
        <dbReference type="EMBL" id="UUX93513.1"/>
    </source>
</evidence>
<dbReference type="EMBL" id="CP096115">
    <property type="protein sequence ID" value="UUX93513.1"/>
    <property type="molecule type" value="Genomic_DNA"/>
</dbReference>
<sequence>MSEIKLVGTAHVSQRSIDEVKAAIEEFEPDVIAVELDRPRFEAIKNKDTRAPNVSEILSGGNFSELLVQWLLAYVQKKIGMDVGVEPGAEMLAAINEAEERGIPIALADRDIRITLSRFVNGMTLFEKLKLMVALAGAVTGRGEGEEIDIDELSQNKDLIEAAIEEFGRFSPGGAKALIAERDAYLTHSLLNLSRSNEKVLGVVGAGHVKGIKKYMENPSSLPEMASLIQKPKPFPWAKVLGVGFVALFAFLITLIAFSGVGWGVLLEAVIYWVIINGVLAAGFTLAAGGHPLSALTAFGVSWMTSLNPMLAAGWFAAITEAKVRKPGAMDFRKIMDAENFTEMRKVPLFRVVLVAAMANVGSTIGTFAYFIFIFPILGIDPKVVLLDGLSNFSAFIGSLLPF</sequence>
<feature type="transmembrane region" description="Helical" evidence="1">
    <location>
        <begin position="237"/>
        <end position="258"/>
    </location>
</feature>
<dbReference type="InterPro" id="IPR046345">
    <property type="entry name" value="TraB_PrgY-like"/>
</dbReference>
<dbReference type="AlphaFoldDB" id="A0A9E7PNG5"/>
<dbReference type="CDD" id="cd14726">
    <property type="entry name" value="TraB_PrgY-like"/>
    <property type="match status" value="1"/>
</dbReference>
<evidence type="ECO:0000313" key="3">
    <source>
        <dbReference type="Proteomes" id="UP001060368"/>
    </source>
</evidence>
<dbReference type="InterPro" id="IPR002816">
    <property type="entry name" value="TraB/PrgY/GumN_fam"/>
</dbReference>
<feature type="transmembrane region" description="Helical" evidence="1">
    <location>
        <begin position="352"/>
        <end position="378"/>
    </location>
</feature>
<evidence type="ECO:0000256" key="1">
    <source>
        <dbReference type="SAM" id="Phobius"/>
    </source>
</evidence>